<evidence type="ECO:0000313" key="4">
    <source>
        <dbReference type="Proteomes" id="UP000460287"/>
    </source>
</evidence>
<protein>
    <submittedName>
        <fullName evidence="3">MinD/ParA family protein</fullName>
    </submittedName>
</protein>
<dbReference type="PIRSF" id="PIRSF003092">
    <property type="entry name" value="MinD"/>
    <property type="match status" value="1"/>
</dbReference>
<dbReference type="AlphaFoldDB" id="A0A7X2MXX1"/>
<dbReference type="InterPro" id="IPR025501">
    <property type="entry name" value="MinD_FleN"/>
</dbReference>
<dbReference type="Gene3D" id="3.40.50.300">
    <property type="entry name" value="P-loop containing nucleotide triphosphate hydrolases"/>
    <property type="match status" value="1"/>
</dbReference>
<dbReference type="GO" id="GO:0005524">
    <property type="term" value="F:ATP binding"/>
    <property type="evidence" value="ECO:0007669"/>
    <property type="project" value="UniProtKB-KW"/>
</dbReference>
<dbReference type="GO" id="GO:0051782">
    <property type="term" value="P:negative regulation of cell division"/>
    <property type="evidence" value="ECO:0007669"/>
    <property type="project" value="TreeGrafter"/>
</dbReference>
<dbReference type="PANTHER" id="PTHR43384:SF4">
    <property type="entry name" value="CELLULOSE BIOSYNTHESIS PROTEIN BCSQ-RELATED"/>
    <property type="match status" value="1"/>
</dbReference>
<sequence length="285" mass="31479">MLDQAQKLRQLAENQGEYKKKAKIITITSGKGGVGKSNIVVNIAIQLRKMGKSVLVFDADIGMGNDDVLMGIYPKYNMFSVISNDMDIMDVICDGPEGIKLLSGGSGLNKIEDLKEEERKVFLDKLESLDEFDYILMDTGAGINRSVLAFIACCDELILVTTPEPTSLTDGYSLLKAVDHFNIKKNASIIINKTLENDEGIETFSKFKGVVQRFLNLEINYLGQIFEDKKLVQAVRSQVPFSIKYPNCSASKCIIDIADNLVGIKGENNHSGATGLFKKIFNIFS</sequence>
<dbReference type="GO" id="GO:0009898">
    <property type="term" value="C:cytoplasmic side of plasma membrane"/>
    <property type="evidence" value="ECO:0007669"/>
    <property type="project" value="TreeGrafter"/>
</dbReference>
<dbReference type="CDD" id="cd02038">
    <property type="entry name" value="FlhG-like"/>
    <property type="match status" value="1"/>
</dbReference>
<evidence type="ECO:0000256" key="2">
    <source>
        <dbReference type="ARBA" id="ARBA00022840"/>
    </source>
</evidence>
<gene>
    <name evidence="3" type="ORF">FYJ33_06635</name>
</gene>
<dbReference type="InterPro" id="IPR027417">
    <property type="entry name" value="P-loop_NTPase"/>
</dbReference>
<dbReference type="SUPFAM" id="SSF52540">
    <property type="entry name" value="P-loop containing nucleoside triphosphate hydrolases"/>
    <property type="match status" value="1"/>
</dbReference>
<dbReference type="GO" id="GO:0016887">
    <property type="term" value="F:ATP hydrolysis activity"/>
    <property type="evidence" value="ECO:0007669"/>
    <property type="project" value="TreeGrafter"/>
</dbReference>
<keyword evidence="1" id="KW-0547">Nucleotide-binding</keyword>
<keyword evidence="2" id="KW-0067">ATP-binding</keyword>
<name>A0A7X2MXX1_9CLOT</name>
<dbReference type="GO" id="GO:0005829">
    <property type="term" value="C:cytosol"/>
    <property type="evidence" value="ECO:0007669"/>
    <property type="project" value="TreeGrafter"/>
</dbReference>
<dbReference type="RefSeq" id="WP_154530973.1">
    <property type="nucleotide sequence ID" value="NZ_JAQXTV010000242.1"/>
</dbReference>
<dbReference type="EMBL" id="VULX01000007">
    <property type="protein sequence ID" value="MSR91092.1"/>
    <property type="molecule type" value="Genomic_DNA"/>
</dbReference>
<reference evidence="3 4" key="1">
    <citation type="submission" date="2019-08" db="EMBL/GenBank/DDBJ databases">
        <title>In-depth cultivation of the pig gut microbiome towards novel bacterial diversity and tailored functional studies.</title>
        <authorList>
            <person name="Wylensek D."/>
            <person name="Hitch T.C.A."/>
            <person name="Clavel T."/>
        </authorList>
    </citation>
    <scope>NUCLEOTIDE SEQUENCE [LARGE SCALE GENOMIC DNA]</scope>
    <source>
        <strain evidence="3 4">WCA-383-APC-5B</strain>
    </source>
</reference>
<evidence type="ECO:0000256" key="1">
    <source>
        <dbReference type="ARBA" id="ARBA00022741"/>
    </source>
</evidence>
<accession>A0A7X2MXX1</accession>
<dbReference type="Pfam" id="PF10609">
    <property type="entry name" value="ParA"/>
    <property type="match status" value="1"/>
</dbReference>
<dbReference type="InterPro" id="IPR050625">
    <property type="entry name" value="ParA/MinD_ATPase"/>
</dbReference>
<keyword evidence="4" id="KW-1185">Reference proteome</keyword>
<dbReference type="InterPro" id="IPR033875">
    <property type="entry name" value="FlhG"/>
</dbReference>
<comment type="caution">
    <text evidence="3">The sequence shown here is derived from an EMBL/GenBank/DDBJ whole genome shotgun (WGS) entry which is preliminary data.</text>
</comment>
<organism evidence="3 4">
    <name type="scientific">Inconstantimicrobium porci</name>
    <dbReference type="NCBI Taxonomy" id="2652291"/>
    <lineage>
        <taxon>Bacteria</taxon>
        <taxon>Bacillati</taxon>
        <taxon>Bacillota</taxon>
        <taxon>Clostridia</taxon>
        <taxon>Eubacteriales</taxon>
        <taxon>Clostridiaceae</taxon>
        <taxon>Inconstantimicrobium</taxon>
    </lineage>
</organism>
<evidence type="ECO:0000313" key="3">
    <source>
        <dbReference type="EMBL" id="MSR91092.1"/>
    </source>
</evidence>
<dbReference type="InterPro" id="IPR033756">
    <property type="entry name" value="YlxH/NBP35"/>
</dbReference>
<dbReference type="PANTHER" id="PTHR43384">
    <property type="entry name" value="SEPTUM SITE-DETERMINING PROTEIN MIND HOMOLOG, CHLOROPLASTIC-RELATED"/>
    <property type="match status" value="1"/>
</dbReference>
<proteinExistence type="predicted"/>
<dbReference type="Proteomes" id="UP000460287">
    <property type="component" value="Unassembled WGS sequence"/>
</dbReference>